<dbReference type="PANTHER" id="PTHR23502">
    <property type="entry name" value="MAJOR FACILITATOR SUPERFAMILY"/>
    <property type="match status" value="1"/>
</dbReference>
<feature type="transmembrane region" description="Helical" evidence="6">
    <location>
        <begin position="339"/>
        <end position="361"/>
    </location>
</feature>
<keyword evidence="3 6" id="KW-0812">Transmembrane</keyword>
<keyword evidence="4 6" id="KW-1133">Transmembrane helix</keyword>
<feature type="transmembrane region" description="Helical" evidence="6">
    <location>
        <begin position="105"/>
        <end position="126"/>
    </location>
</feature>
<comment type="caution">
    <text evidence="8">The sequence shown here is derived from an EMBL/GenBank/DDBJ whole genome shotgun (WGS) entry which is preliminary data.</text>
</comment>
<keyword evidence="2" id="KW-0813">Transport</keyword>
<comment type="subcellular location">
    <subcellularLocation>
        <location evidence="1">Membrane</location>
        <topology evidence="1">Multi-pass membrane protein</topology>
    </subcellularLocation>
</comment>
<dbReference type="RefSeq" id="WP_171679420.1">
    <property type="nucleotide sequence ID" value="NZ_JABGBN010000001.1"/>
</dbReference>
<name>A0A849P3U5_9BURK</name>
<proteinExistence type="predicted"/>
<evidence type="ECO:0000256" key="6">
    <source>
        <dbReference type="SAM" id="Phobius"/>
    </source>
</evidence>
<keyword evidence="9" id="KW-1185">Reference proteome</keyword>
<dbReference type="PROSITE" id="PS50850">
    <property type="entry name" value="MFS"/>
    <property type="match status" value="1"/>
</dbReference>
<feature type="transmembrane region" description="Helical" evidence="6">
    <location>
        <begin position="167"/>
        <end position="187"/>
    </location>
</feature>
<organism evidence="8 9">
    <name type="scientific">Pelistega suis</name>
    <dbReference type="NCBI Taxonomy" id="1631957"/>
    <lineage>
        <taxon>Bacteria</taxon>
        <taxon>Pseudomonadati</taxon>
        <taxon>Pseudomonadota</taxon>
        <taxon>Betaproteobacteria</taxon>
        <taxon>Burkholderiales</taxon>
        <taxon>Alcaligenaceae</taxon>
        <taxon>Pelistega</taxon>
    </lineage>
</organism>
<evidence type="ECO:0000256" key="4">
    <source>
        <dbReference type="ARBA" id="ARBA00022989"/>
    </source>
</evidence>
<evidence type="ECO:0000256" key="1">
    <source>
        <dbReference type="ARBA" id="ARBA00004141"/>
    </source>
</evidence>
<feature type="transmembrane region" description="Helical" evidence="6">
    <location>
        <begin position="255"/>
        <end position="274"/>
    </location>
</feature>
<evidence type="ECO:0000259" key="7">
    <source>
        <dbReference type="PROSITE" id="PS50850"/>
    </source>
</evidence>
<dbReference type="Gene3D" id="1.20.1720.10">
    <property type="entry name" value="Multidrug resistance protein D"/>
    <property type="match status" value="1"/>
</dbReference>
<evidence type="ECO:0000256" key="3">
    <source>
        <dbReference type="ARBA" id="ARBA00022692"/>
    </source>
</evidence>
<feature type="transmembrane region" description="Helical" evidence="6">
    <location>
        <begin position="281"/>
        <end position="301"/>
    </location>
</feature>
<evidence type="ECO:0000256" key="2">
    <source>
        <dbReference type="ARBA" id="ARBA00022448"/>
    </source>
</evidence>
<feature type="transmembrane region" description="Helical" evidence="6">
    <location>
        <begin position="220"/>
        <end position="243"/>
    </location>
</feature>
<dbReference type="Proteomes" id="UP000537862">
    <property type="component" value="Unassembled WGS sequence"/>
</dbReference>
<dbReference type="EMBL" id="JABGBN010000001">
    <property type="protein sequence ID" value="NOL50723.1"/>
    <property type="molecule type" value="Genomic_DNA"/>
</dbReference>
<gene>
    <name evidence="8" type="ORF">HKX39_00835</name>
</gene>
<evidence type="ECO:0000313" key="9">
    <source>
        <dbReference type="Proteomes" id="UP000537862"/>
    </source>
</evidence>
<feature type="transmembrane region" description="Helical" evidence="6">
    <location>
        <begin position="138"/>
        <end position="161"/>
    </location>
</feature>
<dbReference type="InterPro" id="IPR005829">
    <property type="entry name" value="Sugar_transporter_CS"/>
</dbReference>
<feature type="transmembrane region" description="Helical" evidence="6">
    <location>
        <begin position="49"/>
        <end position="68"/>
    </location>
</feature>
<reference evidence="8 9" key="1">
    <citation type="submission" date="2020-05" db="EMBL/GenBank/DDBJ databases">
        <authorList>
            <person name="Niu N."/>
        </authorList>
    </citation>
    <scope>NUCLEOTIDE SEQUENCE [LARGE SCALE GENOMIC DNA]</scope>
    <source>
        <strain evidence="8 9">3340-03</strain>
    </source>
</reference>
<feature type="transmembrane region" description="Helical" evidence="6">
    <location>
        <begin position="367"/>
        <end position="389"/>
    </location>
</feature>
<dbReference type="GO" id="GO:0022857">
    <property type="term" value="F:transmembrane transporter activity"/>
    <property type="evidence" value="ECO:0007669"/>
    <property type="project" value="InterPro"/>
</dbReference>
<dbReference type="GO" id="GO:0140115">
    <property type="term" value="P:export across plasma membrane"/>
    <property type="evidence" value="ECO:0007669"/>
    <property type="project" value="UniProtKB-ARBA"/>
</dbReference>
<dbReference type="PANTHER" id="PTHR23502:SF132">
    <property type="entry name" value="POLYAMINE TRANSPORTER 2-RELATED"/>
    <property type="match status" value="1"/>
</dbReference>
<accession>A0A849P3U5</accession>
<dbReference type="PROSITE" id="PS00216">
    <property type="entry name" value="SUGAR_TRANSPORT_1"/>
    <property type="match status" value="1"/>
</dbReference>
<dbReference type="InterPro" id="IPR011701">
    <property type="entry name" value="MFS"/>
</dbReference>
<evidence type="ECO:0000256" key="5">
    <source>
        <dbReference type="ARBA" id="ARBA00023136"/>
    </source>
</evidence>
<keyword evidence="5 6" id="KW-0472">Membrane</keyword>
<protein>
    <submittedName>
        <fullName evidence="8">MFS transporter</fullName>
    </submittedName>
</protein>
<feature type="transmembrane region" description="Helical" evidence="6">
    <location>
        <begin position="12"/>
        <end position="29"/>
    </location>
</feature>
<dbReference type="InterPro" id="IPR020846">
    <property type="entry name" value="MFS_dom"/>
</dbReference>
<feature type="domain" description="Major facilitator superfamily (MFS) profile" evidence="7">
    <location>
        <begin position="14"/>
        <end position="402"/>
    </location>
</feature>
<dbReference type="GO" id="GO:0005886">
    <property type="term" value="C:plasma membrane"/>
    <property type="evidence" value="ECO:0007669"/>
    <property type="project" value="TreeGrafter"/>
</dbReference>
<feature type="transmembrane region" description="Helical" evidence="6">
    <location>
        <begin position="80"/>
        <end position="99"/>
    </location>
</feature>
<sequence length="402" mass="43739">MSTHTQPILGKKGLFLLLLILGMTAPLSIDMYLAAFPLILEELATTPQMLSFTLIGFTLCMAISMLFMGTLSDKFGRKKVLFFSLITYILGSLGCVFTPSIEFFIASRMLQAIGAGGMVSVPMAVVKDSFDNEERTNMIATLQMFTVLGPTIAPILGAYLIKVFPWQASFVVLALIATISIILTFCLRETLPPEKRLQGNVFQSILSLGIVLRHQPFMSFLGSTAMVTIVFMGYLSLSSYIYIQWFGLSETTFSYFFAFNSLLLIAAPKLYVLIKPRFRPAVILKTTVAVVLVASLLTASIGQTSPYVFLVCFAPVALSSSFLRAFVTDMLLAQSGLNAGAVVSTISFTNVALGAVGMLVANSFTGYNFVLVLGMMGITVGILSALQIWRFTAKGLLIEGYR</sequence>
<evidence type="ECO:0000313" key="8">
    <source>
        <dbReference type="EMBL" id="NOL50723.1"/>
    </source>
</evidence>
<feature type="transmembrane region" description="Helical" evidence="6">
    <location>
        <begin position="307"/>
        <end position="327"/>
    </location>
</feature>
<dbReference type="InterPro" id="IPR036259">
    <property type="entry name" value="MFS_trans_sf"/>
</dbReference>
<dbReference type="GO" id="GO:0042908">
    <property type="term" value="P:xenobiotic transport"/>
    <property type="evidence" value="ECO:0007669"/>
    <property type="project" value="UniProtKB-ARBA"/>
</dbReference>
<dbReference type="SUPFAM" id="SSF103473">
    <property type="entry name" value="MFS general substrate transporter"/>
    <property type="match status" value="1"/>
</dbReference>
<dbReference type="Pfam" id="PF07690">
    <property type="entry name" value="MFS_1"/>
    <property type="match status" value="1"/>
</dbReference>
<dbReference type="AlphaFoldDB" id="A0A849P3U5"/>